<accession>W9CW97</accession>
<dbReference type="GO" id="GO:0000398">
    <property type="term" value="P:mRNA splicing, via spliceosome"/>
    <property type="evidence" value="ECO:0007669"/>
    <property type="project" value="TreeGrafter"/>
</dbReference>
<dbReference type="PANTHER" id="PTHR13486">
    <property type="entry name" value="TELOMERE LENGTH AND SILENCING PROTEIN 1 TLS1 FAMILY MEMBER"/>
    <property type="match status" value="1"/>
</dbReference>
<feature type="compositionally biased region" description="Polar residues" evidence="4">
    <location>
        <begin position="34"/>
        <end position="48"/>
    </location>
</feature>
<dbReference type="PANTHER" id="PTHR13486:SF2">
    <property type="entry name" value="SPLICING FACTOR C9ORF78"/>
    <property type="match status" value="1"/>
</dbReference>
<dbReference type="HOGENOM" id="CLU_047429_1_0_1"/>
<keyword evidence="3" id="KW-0539">Nucleus</keyword>
<dbReference type="OrthoDB" id="5627at2759"/>
<dbReference type="Proteomes" id="UP000019487">
    <property type="component" value="Unassembled WGS sequence"/>
</dbReference>
<evidence type="ECO:0000256" key="2">
    <source>
        <dbReference type="ARBA" id="ARBA00007643"/>
    </source>
</evidence>
<feature type="region of interest" description="Disordered" evidence="4">
    <location>
        <begin position="229"/>
        <end position="269"/>
    </location>
</feature>
<feature type="region of interest" description="Disordered" evidence="4">
    <location>
        <begin position="1"/>
        <end position="48"/>
    </location>
</feature>
<evidence type="ECO:0000256" key="3">
    <source>
        <dbReference type="ARBA" id="ARBA00023242"/>
    </source>
</evidence>
<dbReference type="InterPro" id="IPR010756">
    <property type="entry name" value="Tls1-like"/>
</dbReference>
<gene>
    <name evidence="5" type="ORF">SBOR_0762</name>
</gene>
<evidence type="ECO:0000313" key="6">
    <source>
        <dbReference type="Proteomes" id="UP000019487"/>
    </source>
</evidence>
<sequence length="378" mass="42416">MTTPNLNPIPVFRPSKKRKIYRQRNNDDEDGNGIEQSMPASTTPAPTLIPTEQSLDELIASSSVPIKREEGDEEDEKEQQEALNIAEILRLRKQRKKIGGVEFRAESKMREGMNGEVNGDALVKYEEKDAEDVQPDGGLSLRRFAPQMGVVGSGVDKHMMAYIESKLGHDSQSANSPFTNPRAESLKDESIQLSKELQRAPTTMGRLLEIDLGEEARVRNAHRTEMARRKAAGETIELEETAQPPSKPRLGRDGKPWRGRKRRGSDDIQRDALVDAILHENRLEIYEPVPTPSSTQQEGLANDEEVAEKFRRDWEEASSHATLQRQLTVSQRAAKEKKKPGQEKTEEEAYMKGPKLGGSRSARAAMRESMLKGKGLKR</sequence>
<comment type="caution">
    <text evidence="5">The sequence shown here is derived from an EMBL/GenBank/DDBJ whole genome shotgun (WGS) entry which is preliminary data.</text>
</comment>
<dbReference type="GO" id="GO:0005681">
    <property type="term" value="C:spliceosomal complex"/>
    <property type="evidence" value="ECO:0007669"/>
    <property type="project" value="TreeGrafter"/>
</dbReference>
<dbReference type="EMBL" id="AYSA01000028">
    <property type="protein sequence ID" value="ESZ98904.1"/>
    <property type="molecule type" value="Genomic_DNA"/>
</dbReference>
<keyword evidence="6" id="KW-1185">Reference proteome</keyword>
<dbReference type="AlphaFoldDB" id="W9CW97"/>
<feature type="compositionally biased region" description="Basic and acidic residues" evidence="4">
    <location>
        <begin position="307"/>
        <end position="318"/>
    </location>
</feature>
<name>W9CW97_SCLBF</name>
<comment type="subcellular location">
    <subcellularLocation>
        <location evidence="1">Nucleus</location>
    </subcellularLocation>
</comment>
<organism evidence="5 6">
    <name type="scientific">Sclerotinia borealis (strain F-4128)</name>
    <dbReference type="NCBI Taxonomy" id="1432307"/>
    <lineage>
        <taxon>Eukaryota</taxon>
        <taxon>Fungi</taxon>
        <taxon>Dikarya</taxon>
        <taxon>Ascomycota</taxon>
        <taxon>Pezizomycotina</taxon>
        <taxon>Leotiomycetes</taxon>
        <taxon>Helotiales</taxon>
        <taxon>Sclerotiniaceae</taxon>
        <taxon>Sclerotinia</taxon>
    </lineage>
</organism>
<proteinExistence type="inferred from homology"/>
<dbReference type="Pfam" id="PF07052">
    <property type="entry name" value="Hep_59"/>
    <property type="match status" value="1"/>
</dbReference>
<evidence type="ECO:0000313" key="5">
    <source>
        <dbReference type="EMBL" id="ESZ98904.1"/>
    </source>
</evidence>
<evidence type="ECO:0000256" key="4">
    <source>
        <dbReference type="SAM" id="MobiDB-lite"/>
    </source>
</evidence>
<evidence type="ECO:0000256" key="1">
    <source>
        <dbReference type="ARBA" id="ARBA00004123"/>
    </source>
</evidence>
<feature type="compositionally biased region" description="Polar residues" evidence="4">
    <location>
        <begin position="319"/>
        <end position="331"/>
    </location>
</feature>
<feature type="region of interest" description="Disordered" evidence="4">
    <location>
        <begin position="285"/>
        <end position="378"/>
    </location>
</feature>
<reference evidence="5 6" key="1">
    <citation type="journal article" date="2014" name="Genome Announc.">
        <title>Draft genome sequence of Sclerotinia borealis, a psychrophilic plant pathogenic fungus.</title>
        <authorList>
            <person name="Mardanov A.V."/>
            <person name="Beletsky A.V."/>
            <person name="Kadnikov V.V."/>
            <person name="Ignatov A.N."/>
            <person name="Ravin N.V."/>
        </authorList>
    </citation>
    <scope>NUCLEOTIDE SEQUENCE [LARGE SCALE GENOMIC DNA]</scope>
    <source>
        <strain evidence="6">F-4157</strain>
    </source>
</reference>
<protein>
    <submittedName>
        <fullName evidence="5">Uncharacterized protein</fullName>
    </submittedName>
</protein>
<feature type="compositionally biased region" description="Basic and acidic residues" evidence="4">
    <location>
        <begin position="339"/>
        <end position="350"/>
    </location>
</feature>
<comment type="similarity">
    <text evidence="2">Belongs to the TLS1 family.</text>
</comment>